<dbReference type="Proteomes" id="UP000254000">
    <property type="component" value="Unassembled WGS sequence"/>
</dbReference>
<keyword evidence="5" id="KW-1185">Reference proteome</keyword>
<evidence type="ECO:0000313" key="4">
    <source>
        <dbReference type="EMBL" id="RDB65726.1"/>
    </source>
</evidence>
<comment type="similarity">
    <text evidence="1 2">Belongs to the metallophosphoesterase superfamily. YfcE family.</text>
</comment>
<dbReference type="AlphaFoldDB" id="A0A369M5J4"/>
<protein>
    <recommendedName>
        <fullName evidence="2">Phosphoesterase</fullName>
        <ecNumber evidence="2">3.1.4.-</ecNumber>
    </recommendedName>
</protein>
<dbReference type="InterPro" id="IPR024654">
    <property type="entry name" value="Calcineurin-like_PHP_lpxH"/>
</dbReference>
<dbReference type="InterPro" id="IPR029052">
    <property type="entry name" value="Metallo-depent_PP-like"/>
</dbReference>
<name>A0A369M5J4_9ACTN</name>
<dbReference type="NCBIfam" id="TIGR00040">
    <property type="entry name" value="yfcE"/>
    <property type="match status" value="1"/>
</dbReference>
<reference evidence="4 5" key="1">
    <citation type="journal article" date="2018" name="Elife">
        <title>Discovery and characterization of a prevalent human gut bacterial enzyme sufficient for the inactivation of a family of plant toxins.</title>
        <authorList>
            <person name="Koppel N."/>
            <person name="Bisanz J.E."/>
            <person name="Pandelia M.E."/>
            <person name="Turnbaugh P.J."/>
            <person name="Balskus E.P."/>
        </authorList>
    </citation>
    <scope>NUCLEOTIDE SEQUENCE [LARGE SCALE GENOMIC DNA]</scope>
    <source>
        <strain evidence="4 5">3C</strain>
    </source>
</reference>
<dbReference type="RefSeq" id="WP_114568710.1">
    <property type="nucleotide sequence ID" value="NZ_CABMMS010000003.1"/>
</dbReference>
<evidence type="ECO:0000256" key="2">
    <source>
        <dbReference type="RuleBase" id="RU362039"/>
    </source>
</evidence>
<evidence type="ECO:0000256" key="1">
    <source>
        <dbReference type="ARBA" id="ARBA00008950"/>
    </source>
</evidence>
<gene>
    <name evidence="4" type="ORF">C1877_06340</name>
</gene>
<proteinExistence type="inferred from homology"/>
<comment type="cofactor">
    <cofactor evidence="2">
        <name>a divalent metal cation</name>
        <dbReference type="ChEBI" id="CHEBI:60240"/>
    </cofactor>
</comment>
<dbReference type="NCBIfam" id="NF006988">
    <property type="entry name" value="PRK09453.1"/>
    <property type="match status" value="1"/>
</dbReference>
<sequence>MKLVIASDLHGAAPAVRSLAARIEAEAPDRVLLLGDLLYHGPRNDLPEGYAPREVASVLNGMAARITAVRGNCDAEVDQMVLDFPCLADYALVEADGHLLYLTHGHVPRMTPDDPPALAPGSALLTGHTHVKALEDRGGVLFANPGSTSIPKDGAAGYTVYEHGAFALKSLAGETLAEGGW</sequence>
<dbReference type="Pfam" id="PF12850">
    <property type="entry name" value="Metallophos_2"/>
    <property type="match status" value="1"/>
</dbReference>
<dbReference type="SUPFAM" id="SSF56300">
    <property type="entry name" value="Metallo-dependent phosphatases"/>
    <property type="match status" value="1"/>
</dbReference>
<feature type="domain" description="Calcineurin-like phosphoesterase" evidence="3">
    <location>
        <begin position="1"/>
        <end position="160"/>
    </location>
</feature>
<accession>A0A369M5J4</accession>
<dbReference type="GO" id="GO:0016787">
    <property type="term" value="F:hydrolase activity"/>
    <property type="evidence" value="ECO:0007669"/>
    <property type="project" value="UniProtKB-UniRule"/>
</dbReference>
<dbReference type="EMBL" id="PPTS01000003">
    <property type="protein sequence ID" value="RDB65726.1"/>
    <property type="molecule type" value="Genomic_DNA"/>
</dbReference>
<dbReference type="GeneID" id="78359322"/>
<evidence type="ECO:0000259" key="3">
    <source>
        <dbReference type="Pfam" id="PF12850"/>
    </source>
</evidence>
<organism evidence="4 5">
    <name type="scientific">Gordonibacter pamelaeae</name>
    <dbReference type="NCBI Taxonomy" id="471189"/>
    <lineage>
        <taxon>Bacteria</taxon>
        <taxon>Bacillati</taxon>
        <taxon>Actinomycetota</taxon>
        <taxon>Coriobacteriia</taxon>
        <taxon>Eggerthellales</taxon>
        <taxon>Eggerthellaceae</taxon>
        <taxon>Gordonibacter</taxon>
    </lineage>
</organism>
<dbReference type="Gene3D" id="3.60.21.10">
    <property type="match status" value="1"/>
</dbReference>
<dbReference type="EC" id="3.1.4.-" evidence="2"/>
<dbReference type="GO" id="GO:0046872">
    <property type="term" value="F:metal ion binding"/>
    <property type="evidence" value="ECO:0007669"/>
    <property type="project" value="UniProtKB-KW"/>
</dbReference>
<evidence type="ECO:0000313" key="5">
    <source>
        <dbReference type="Proteomes" id="UP000254000"/>
    </source>
</evidence>
<comment type="caution">
    <text evidence="4">The sequence shown here is derived from an EMBL/GenBank/DDBJ whole genome shotgun (WGS) entry which is preliminary data.</text>
</comment>
<keyword evidence="2" id="KW-0479">Metal-binding</keyword>
<dbReference type="OrthoDB" id="9800565at2"/>
<dbReference type="InterPro" id="IPR000979">
    <property type="entry name" value="Phosphodiesterase_MJ0936/Vps29"/>
</dbReference>